<evidence type="ECO:0000313" key="2">
    <source>
        <dbReference type="Proteomes" id="UP001299546"/>
    </source>
</evidence>
<sequence>MPKISTRVTFNRPAAVARIKAANNAALTDMGNQALEDANMHVPVDQHILKNSGLASSDKKAVEGKFMLRWATPYAQYLWNGDVMYGNPTNRTYGPKKLSFTSALAQEEWAKYAKEVYGEEWKKVYQASLKRRLRQ</sequence>
<protein>
    <submittedName>
        <fullName evidence="1">Minor capsid protein</fullName>
    </submittedName>
</protein>
<name>A0ABS8DHI9_9FIRM</name>
<organism evidence="1 2">
    <name type="scientific">Bariatricus massiliensis</name>
    <dbReference type="NCBI Taxonomy" id="1745713"/>
    <lineage>
        <taxon>Bacteria</taxon>
        <taxon>Bacillati</taxon>
        <taxon>Bacillota</taxon>
        <taxon>Clostridia</taxon>
        <taxon>Lachnospirales</taxon>
        <taxon>Lachnospiraceae</taxon>
        <taxon>Bariatricus</taxon>
    </lineage>
</organism>
<gene>
    <name evidence="1" type="ORF">LIZ65_11255</name>
</gene>
<dbReference type="Proteomes" id="UP001299546">
    <property type="component" value="Unassembled WGS sequence"/>
</dbReference>
<keyword evidence="2" id="KW-1185">Reference proteome</keyword>
<comment type="caution">
    <text evidence="1">The sequence shown here is derived from an EMBL/GenBank/DDBJ whole genome shotgun (WGS) entry which is preliminary data.</text>
</comment>
<proteinExistence type="predicted"/>
<dbReference type="RefSeq" id="WP_066734624.1">
    <property type="nucleotide sequence ID" value="NZ_JAJCIQ010000007.1"/>
</dbReference>
<reference evidence="1 2" key="1">
    <citation type="submission" date="2021-10" db="EMBL/GenBank/DDBJ databases">
        <title>Collection of gut derived symbiotic bacterial strains cultured from healthy donors.</title>
        <authorList>
            <person name="Lin H."/>
            <person name="Littmann E."/>
            <person name="Kohout C."/>
            <person name="Pamer E.G."/>
        </authorList>
    </citation>
    <scope>NUCLEOTIDE SEQUENCE [LARGE SCALE GENOMIC DNA]</scope>
    <source>
        <strain evidence="1 2">DFI.1.165</strain>
    </source>
</reference>
<accession>A0ABS8DHI9</accession>
<evidence type="ECO:0000313" key="1">
    <source>
        <dbReference type="EMBL" id="MCB7387867.1"/>
    </source>
</evidence>
<dbReference type="EMBL" id="JAJCIS010000006">
    <property type="protein sequence ID" value="MCB7387867.1"/>
    <property type="molecule type" value="Genomic_DNA"/>
</dbReference>